<accession>A0ABT1XN89</accession>
<reference evidence="1 2" key="1">
    <citation type="submission" date="2022-08" db="EMBL/GenBank/DDBJ databases">
        <title>Polyphasic taxonomy analysis of Qipengyuania sp.RS5-5.</title>
        <authorList>
            <person name="Xamxidin M."/>
            <person name="Wu M."/>
        </authorList>
    </citation>
    <scope>NUCLEOTIDE SEQUENCE [LARGE SCALE GENOMIC DNA]</scope>
    <source>
        <strain evidence="1 2">RS5-5</strain>
    </source>
</reference>
<dbReference type="Proteomes" id="UP001206067">
    <property type="component" value="Unassembled WGS sequence"/>
</dbReference>
<evidence type="ECO:0000313" key="1">
    <source>
        <dbReference type="EMBL" id="MCR2833037.1"/>
    </source>
</evidence>
<sequence length="103" mass="11097">MVGAIGIVAHVAPERRGKPFLILTVARAVPNLEAKGFARVDCAATDFARADARKSWRSQICSQASEGGRADQDRLEQTYGERPAVLCAMAEAVEGPWNGRDRG</sequence>
<dbReference type="EMBL" id="JANKHH010000003">
    <property type="protein sequence ID" value="MCR2833037.1"/>
    <property type="molecule type" value="Genomic_DNA"/>
</dbReference>
<protein>
    <submittedName>
        <fullName evidence="1">Uncharacterized protein</fullName>
    </submittedName>
</protein>
<name>A0ABT1XN89_9SPHN</name>
<organism evidence="1 2">
    <name type="scientific">Parerythrobacter lacustris</name>
    <dbReference type="NCBI Taxonomy" id="2969984"/>
    <lineage>
        <taxon>Bacteria</taxon>
        <taxon>Pseudomonadati</taxon>
        <taxon>Pseudomonadota</taxon>
        <taxon>Alphaproteobacteria</taxon>
        <taxon>Sphingomonadales</taxon>
        <taxon>Erythrobacteraceae</taxon>
        <taxon>Parerythrobacter</taxon>
    </lineage>
</organism>
<proteinExistence type="predicted"/>
<comment type="caution">
    <text evidence="1">The sequence shown here is derived from an EMBL/GenBank/DDBJ whole genome shotgun (WGS) entry which is preliminary data.</text>
</comment>
<evidence type="ECO:0000313" key="2">
    <source>
        <dbReference type="Proteomes" id="UP001206067"/>
    </source>
</evidence>
<gene>
    <name evidence="1" type="ORF">NSO95_03695</name>
</gene>
<keyword evidence="2" id="KW-1185">Reference proteome</keyword>